<keyword evidence="1" id="KW-0812">Transmembrane</keyword>
<comment type="caution">
    <text evidence="2">The sequence shown here is derived from an EMBL/GenBank/DDBJ whole genome shotgun (WGS) entry which is preliminary data.</text>
</comment>
<protein>
    <submittedName>
        <fullName evidence="2">Uncharacterized protein</fullName>
    </submittedName>
</protein>
<dbReference type="Proteomes" id="UP000885750">
    <property type="component" value="Unassembled WGS sequence"/>
</dbReference>
<gene>
    <name evidence="2" type="ORF">ENJ51_06920</name>
</gene>
<keyword evidence="1" id="KW-0472">Membrane</keyword>
<organism evidence="2">
    <name type="scientific">Leucothrix mucor</name>
    <dbReference type="NCBI Taxonomy" id="45248"/>
    <lineage>
        <taxon>Bacteria</taxon>
        <taxon>Pseudomonadati</taxon>
        <taxon>Pseudomonadota</taxon>
        <taxon>Gammaproteobacteria</taxon>
        <taxon>Thiotrichales</taxon>
        <taxon>Thiotrichaceae</taxon>
        <taxon>Leucothrix</taxon>
    </lineage>
</organism>
<evidence type="ECO:0000256" key="1">
    <source>
        <dbReference type="SAM" id="Phobius"/>
    </source>
</evidence>
<evidence type="ECO:0000313" key="2">
    <source>
        <dbReference type="EMBL" id="HFC92528.1"/>
    </source>
</evidence>
<reference evidence="2" key="1">
    <citation type="journal article" date="2020" name="mSystems">
        <title>Genome- and Community-Level Interaction Insights into Carbon Utilization and Element Cycling Functions of Hydrothermarchaeota in Hydrothermal Sediment.</title>
        <authorList>
            <person name="Zhou Z."/>
            <person name="Liu Y."/>
            <person name="Xu W."/>
            <person name="Pan J."/>
            <person name="Luo Z.H."/>
            <person name="Li M."/>
        </authorList>
    </citation>
    <scope>NUCLEOTIDE SEQUENCE [LARGE SCALE GENOMIC DNA]</scope>
    <source>
        <strain evidence="2">HyVt-493</strain>
    </source>
</reference>
<accession>A0A7V2WUX9</accession>
<feature type="transmembrane region" description="Helical" evidence="1">
    <location>
        <begin position="13"/>
        <end position="30"/>
    </location>
</feature>
<dbReference type="AlphaFoldDB" id="A0A7V2WUX9"/>
<dbReference type="EMBL" id="DRMS01000258">
    <property type="protein sequence ID" value="HFC92528.1"/>
    <property type="molecule type" value="Genomic_DNA"/>
</dbReference>
<name>A0A7V2WUX9_LEUMU</name>
<keyword evidence="1" id="KW-1133">Transmembrane helix</keyword>
<proteinExistence type="predicted"/>
<sequence>MKQFINVDSLTDIISNSVGILIILAVVNLIHDNSKAYQLEIPIEHQSELSPVFIIAKDDSLIVLDTDKIFTNAAMQATDGAAGSKRIFPLDYGQLFGQIDNDHGIMFHAQDIEGSKDWHHFDTLEKNNSGLRQQLNKIDPKKQFAYFFVYDEVAESNISGSGFESFRKAREYLKSRHIKSGWKPVDSDNPASICDVSFSPLCKYLPSYLGAS</sequence>